<dbReference type="AlphaFoldDB" id="A0A8C3KS50"/>
<dbReference type="SMART" id="SM00028">
    <property type="entry name" value="TPR"/>
    <property type="match status" value="3"/>
</dbReference>
<dbReference type="InterPro" id="IPR019734">
    <property type="entry name" value="TPR_rpt"/>
</dbReference>
<dbReference type="PANTHER" id="PTHR46540">
    <property type="entry name" value="TETRATRICOPEPTIDE REPEAT PROTEIN 12"/>
    <property type="match status" value="1"/>
</dbReference>
<dbReference type="Gene3D" id="1.25.40.10">
    <property type="entry name" value="Tetratricopeptide repeat domain"/>
    <property type="match status" value="1"/>
</dbReference>
<keyword evidence="5" id="KW-1185">Reference proteome</keyword>
<dbReference type="SUPFAM" id="SSF48452">
    <property type="entry name" value="TPR-like"/>
    <property type="match status" value="1"/>
</dbReference>
<dbReference type="GO" id="GO:0070286">
    <property type="term" value="P:axonemal dynein complex assembly"/>
    <property type="evidence" value="ECO:0007669"/>
    <property type="project" value="TreeGrafter"/>
</dbReference>
<dbReference type="GO" id="GO:0005813">
    <property type="term" value="C:centrosome"/>
    <property type="evidence" value="ECO:0007669"/>
    <property type="project" value="TreeGrafter"/>
</dbReference>
<dbReference type="GO" id="GO:0007288">
    <property type="term" value="P:sperm axoneme assembly"/>
    <property type="evidence" value="ECO:0007669"/>
    <property type="project" value="TreeGrafter"/>
</dbReference>
<dbReference type="GO" id="GO:0005737">
    <property type="term" value="C:cytoplasm"/>
    <property type="evidence" value="ECO:0007669"/>
    <property type="project" value="TreeGrafter"/>
</dbReference>
<evidence type="ECO:0000313" key="4">
    <source>
        <dbReference type="Ensembl" id="ENSCPGP00000028252.1"/>
    </source>
</evidence>
<dbReference type="InterPro" id="IPR043195">
    <property type="entry name" value="TTC12"/>
</dbReference>
<evidence type="ECO:0000313" key="5">
    <source>
        <dbReference type="Proteomes" id="UP000694419"/>
    </source>
</evidence>
<dbReference type="PANTHER" id="PTHR46540:SF1">
    <property type="entry name" value="TETRATRICOPEPTIDE REPEAT PROTEIN 12"/>
    <property type="match status" value="1"/>
</dbReference>
<evidence type="ECO:0000256" key="1">
    <source>
        <dbReference type="ARBA" id="ARBA00022737"/>
    </source>
</evidence>
<evidence type="ECO:0000256" key="2">
    <source>
        <dbReference type="ARBA" id="ARBA00022803"/>
    </source>
</evidence>
<protein>
    <recommendedName>
        <fullName evidence="6">Tetratricopeptide repeat protein 12</fullName>
    </recommendedName>
</protein>
<evidence type="ECO:0008006" key="6">
    <source>
        <dbReference type="Google" id="ProtNLM"/>
    </source>
</evidence>
<dbReference type="InterPro" id="IPR013105">
    <property type="entry name" value="TPR_2"/>
</dbReference>
<organism evidence="4 5">
    <name type="scientific">Calidris pygmaea</name>
    <name type="common">Spoon-billed sandpiper</name>
    <dbReference type="NCBI Taxonomy" id="425635"/>
    <lineage>
        <taxon>Eukaryota</taxon>
        <taxon>Metazoa</taxon>
        <taxon>Chordata</taxon>
        <taxon>Craniata</taxon>
        <taxon>Vertebrata</taxon>
        <taxon>Euteleostomi</taxon>
        <taxon>Archelosauria</taxon>
        <taxon>Archosauria</taxon>
        <taxon>Dinosauria</taxon>
        <taxon>Saurischia</taxon>
        <taxon>Theropoda</taxon>
        <taxon>Coelurosauria</taxon>
        <taxon>Aves</taxon>
        <taxon>Neognathae</taxon>
        <taxon>Neoaves</taxon>
        <taxon>Charadriiformes</taxon>
        <taxon>Scolopacidae</taxon>
        <taxon>Calidris</taxon>
    </lineage>
</organism>
<name>A0A8C3KS50_9CHAR</name>
<sequence length="229" mass="27013">FFFKLKCHQLSWLKDNFLAILEADAKERAKRRKRNERLANALKEEGNDAFRKGDYVVAIQRYTEGLEKLKDKQELYTNRAQAYLKMHEYEKAIGDCEWALKCNGKCIKAYFLMGKAHLALKHYSESRLCYEKIIQIDPQKENCMNEVNLEEKRMKDEERAMKEVQSGKLAALSIKELLQKLDRPDQNILYYTGGIRLLTGAIKDCKYLMQRLLIMGDVIKVYEYKWSSF</sequence>
<keyword evidence="1" id="KW-0677">Repeat</keyword>
<proteinExistence type="predicted"/>
<dbReference type="Pfam" id="PF07719">
    <property type="entry name" value="TPR_2"/>
    <property type="match status" value="1"/>
</dbReference>
<accession>A0A8C3KS50</accession>
<dbReference type="PROSITE" id="PS50005">
    <property type="entry name" value="TPR"/>
    <property type="match status" value="1"/>
</dbReference>
<dbReference type="Ensembl" id="ENSCPGT00000030829.1">
    <property type="protein sequence ID" value="ENSCPGP00000028252.1"/>
    <property type="gene ID" value="ENSCPGG00000019433.1"/>
</dbReference>
<dbReference type="InterPro" id="IPR011990">
    <property type="entry name" value="TPR-like_helical_dom_sf"/>
</dbReference>
<reference evidence="4" key="2">
    <citation type="submission" date="2025-09" db="UniProtKB">
        <authorList>
            <consortium name="Ensembl"/>
        </authorList>
    </citation>
    <scope>IDENTIFICATION</scope>
</reference>
<dbReference type="Proteomes" id="UP000694419">
    <property type="component" value="Unplaced"/>
</dbReference>
<keyword evidence="2 3" id="KW-0802">TPR repeat</keyword>
<reference evidence="4" key="1">
    <citation type="submission" date="2025-08" db="UniProtKB">
        <authorList>
            <consortium name="Ensembl"/>
        </authorList>
    </citation>
    <scope>IDENTIFICATION</scope>
</reference>
<evidence type="ECO:0000256" key="3">
    <source>
        <dbReference type="PROSITE-ProRule" id="PRU00339"/>
    </source>
</evidence>
<feature type="repeat" description="TPR" evidence="3">
    <location>
        <begin position="107"/>
        <end position="140"/>
    </location>
</feature>